<dbReference type="InterPro" id="IPR017941">
    <property type="entry name" value="Rieske_2Fe-2S"/>
</dbReference>
<dbReference type="PROSITE" id="PS51296">
    <property type="entry name" value="RIESKE"/>
    <property type="match status" value="1"/>
</dbReference>
<organism evidence="7">
    <name type="scientific">marine metagenome</name>
    <dbReference type="NCBI Taxonomy" id="408172"/>
    <lineage>
        <taxon>unclassified sequences</taxon>
        <taxon>metagenomes</taxon>
        <taxon>ecological metagenomes</taxon>
    </lineage>
</organism>
<dbReference type="SUPFAM" id="SSF50022">
    <property type="entry name" value="ISP domain"/>
    <property type="match status" value="1"/>
</dbReference>
<evidence type="ECO:0000256" key="3">
    <source>
        <dbReference type="ARBA" id="ARBA00023004"/>
    </source>
</evidence>
<name>A0A381SYN4_9ZZZZ</name>
<dbReference type="InterPro" id="IPR036922">
    <property type="entry name" value="Rieske_2Fe-2S_sf"/>
</dbReference>
<dbReference type="GO" id="GO:0046872">
    <property type="term" value="F:metal ion binding"/>
    <property type="evidence" value="ECO:0007669"/>
    <property type="project" value="UniProtKB-KW"/>
</dbReference>
<dbReference type="AlphaFoldDB" id="A0A381SYN4"/>
<evidence type="ECO:0000256" key="2">
    <source>
        <dbReference type="ARBA" id="ARBA00022723"/>
    </source>
</evidence>
<evidence type="ECO:0000259" key="6">
    <source>
        <dbReference type="PROSITE" id="PS51296"/>
    </source>
</evidence>
<dbReference type="PANTHER" id="PTHR21496:SF0">
    <property type="entry name" value="RIESKE DOMAIN-CONTAINING PROTEIN"/>
    <property type="match status" value="1"/>
</dbReference>
<protein>
    <recommendedName>
        <fullName evidence="6">Rieske domain-containing protein</fullName>
    </recommendedName>
</protein>
<proteinExistence type="predicted"/>
<evidence type="ECO:0000256" key="1">
    <source>
        <dbReference type="ARBA" id="ARBA00022714"/>
    </source>
</evidence>
<keyword evidence="2" id="KW-0479">Metal-binding</keyword>
<dbReference type="Gene3D" id="2.102.10.10">
    <property type="entry name" value="Rieske [2Fe-2S] iron-sulphur domain"/>
    <property type="match status" value="1"/>
</dbReference>
<dbReference type="CDD" id="cd03467">
    <property type="entry name" value="Rieske"/>
    <property type="match status" value="1"/>
</dbReference>
<evidence type="ECO:0000313" key="7">
    <source>
        <dbReference type="EMBL" id="SVA08494.1"/>
    </source>
</evidence>
<dbReference type="Pfam" id="PF00355">
    <property type="entry name" value="Rieske"/>
    <property type="match status" value="1"/>
</dbReference>
<dbReference type="GO" id="GO:0051537">
    <property type="term" value="F:2 iron, 2 sulfur cluster binding"/>
    <property type="evidence" value="ECO:0007669"/>
    <property type="project" value="UniProtKB-KW"/>
</dbReference>
<comment type="cofactor">
    <cofactor evidence="5">
        <name>[2Fe-2S] cluster</name>
        <dbReference type="ChEBI" id="CHEBI:190135"/>
    </cofactor>
</comment>
<keyword evidence="1" id="KW-0001">2Fe-2S</keyword>
<keyword evidence="3" id="KW-0408">Iron</keyword>
<evidence type="ECO:0000256" key="4">
    <source>
        <dbReference type="ARBA" id="ARBA00023014"/>
    </source>
</evidence>
<sequence>MTEENTYQLLCDSSEVEESSEATFEANGRSILIIRSDQGELFAVENKCPHAGENLSGGRFRGGYYACPHHGARFELSTGKSMTNLSTKPLICFDVKENGGKIEIIVPKKEKKKFVPGGAPPGFGPM</sequence>
<dbReference type="EMBL" id="UINC01003695">
    <property type="protein sequence ID" value="SVA08494.1"/>
    <property type="molecule type" value="Genomic_DNA"/>
</dbReference>
<reference evidence="7" key="1">
    <citation type="submission" date="2018-05" db="EMBL/GenBank/DDBJ databases">
        <authorList>
            <person name="Lanie J.A."/>
            <person name="Ng W.-L."/>
            <person name="Kazmierczak K.M."/>
            <person name="Andrzejewski T.M."/>
            <person name="Davidsen T.M."/>
            <person name="Wayne K.J."/>
            <person name="Tettelin H."/>
            <person name="Glass J.I."/>
            <person name="Rusch D."/>
            <person name="Podicherti R."/>
            <person name="Tsui H.-C.T."/>
            <person name="Winkler M.E."/>
        </authorList>
    </citation>
    <scope>NUCLEOTIDE SEQUENCE</scope>
</reference>
<evidence type="ECO:0000256" key="5">
    <source>
        <dbReference type="ARBA" id="ARBA00034078"/>
    </source>
</evidence>
<feature type="domain" description="Rieske" evidence="6">
    <location>
        <begin position="8"/>
        <end position="104"/>
    </location>
</feature>
<keyword evidence="4" id="KW-0411">Iron-sulfur</keyword>
<gene>
    <name evidence="7" type="ORF">METZ01_LOCUS61348</name>
</gene>
<accession>A0A381SYN4</accession>
<dbReference type="PANTHER" id="PTHR21496">
    <property type="entry name" value="FERREDOXIN-RELATED"/>
    <property type="match status" value="1"/>
</dbReference>